<accession>A0ACB8AVJ1</accession>
<proteinExistence type="predicted"/>
<evidence type="ECO:0000313" key="2">
    <source>
        <dbReference type="Proteomes" id="UP000790709"/>
    </source>
</evidence>
<reference evidence="1" key="1">
    <citation type="journal article" date="2021" name="New Phytol.">
        <title>Evolutionary innovations through gain and loss of genes in the ectomycorrhizal Boletales.</title>
        <authorList>
            <person name="Wu G."/>
            <person name="Miyauchi S."/>
            <person name="Morin E."/>
            <person name="Kuo A."/>
            <person name="Drula E."/>
            <person name="Varga T."/>
            <person name="Kohler A."/>
            <person name="Feng B."/>
            <person name="Cao Y."/>
            <person name="Lipzen A."/>
            <person name="Daum C."/>
            <person name="Hundley H."/>
            <person name="Pangilinan J."/>
            <person name="Johnson J."/>
            <person name="Barry K."/>
            <person name="LaButti K."/>
            <person name="Ng V."/>
            <person name="Ahrendt S."/>
            <person name="Min B."/>
            <person name="Choi I.G."/>
            <person name="Park H."/>
            <person name="Plett J.M."/>
            <person name="Magnuson J."/>
            <person name="Spatafora J.W."/>
            <person name="Nagy L.G."/>
            <person name="Henrissat B."/>
            <person name="Grigoriev I.V."/>
            <person name="Yang Z.L."/>
            <person name="Xu J."/>
            <person name="Martin F.M."/>
        </authorList>
    </citation>
    <scope>NUCLEOTIDE SEQUENCE</scope>
    <source>
        <strain evidence="1">KUC20120723A-06</strain>
    </source>
</reference>
<comment type="caution">
    <text evidence="1">The sequence shown here is derived from an EMBL/GenBank/DDBJ whole genome shotgun (WGS) entry which is preliminary data.</text>
</comment>
<sequence>MLLRYLHASTDHFSVAPCLRAENFLTNDTAAGLAQGPAEAHKAYGVPGSQILFVVQSNERNFFDQRWLEY</sequence>
<dbReference type="Proteomes" id="UP000790709">
    <property type="component" value="Unassembled WGS sequence"/>
</dbReference>
<gene>
    <name evidence="1" type="ORF">BV22DRAFT_1042426</name>
</gene>
<protein>
    <submittedName>
        <fullName evidence="1">Uncharacterized protein</fullName>
    </submittedName>
</protein>
<evidence type="ECO:0000313" key="1">
    <source>
        <dbReference type="EMBL" id="KAH7917240.1"/>
    </source>
</evidence>
<name>A0ACB8AVJ1_9AGAM</name>
<organism evidence="1 2">
    <name type="scientific">Leucogyrophana mollusca</name>
    <dbReference type="NCBI Taxonomy" id="85980"/>
    <lineage>
        <taxon>Eukaryota</taxon>
        <taxon>Fungi</taxon>
        <taxon>Dikarya</taxon>
        <taxon>Basidiomycota</taxon>
        <taxon>Agaricomycotina</taxon>
        <taxon>Agaricomycetes</taxon>
        <taxon>Agaricomycetidae</taxon>
        <taxon>Boletales</taxon>
        <taxon>Boletales incertae sedis</taxon>
        <taxon>Leucogyrophana</taxon>
    </lineage>
</organism>
<keyword evidence="2" id="KW-1185">Reference proteome</keyword>
<dbReference type="EMBL" id="MU267166">
    <property type="protein sequence ID" value="KAH7917240.1"/>
    <property type="molecule type" value="Genomic_DNA"/>
</dbReference>